<keyword evidence="2" id="KW-1185">Reference proteome</keyword>
<evidence type="ECO:0008006" key="3">
    <source>
        <dbReference type="Google" id="ProtNLM"/>
    </source>
</evidence>
<evidence type="ECO:0000313" key="2">
    <source>
        <dbReference type="Proteomes" id="UP001603013"/>
    </source>
</evidence>
<comment type="caution">
    <text evidence="1">The sequence shown here is derived from an EMBL/GenBank/DDBJ whole genome shotgun (WGS) entry which is preliminary data.</text>
</comment>
<dbReference type="Proteomes" id="UP001603013">
    <property type="component" value="Unassembled WGS sequence"/>
</dbReference>
<evidence type="ECO:0000313" key="1">
    <source>
        <dbReference type="EMBL" id="MFF8280842.1"/>
    </source>
</evidence>
<dbReference type="RefSeq" id="WP_391937620.1">
    <property type="nucleotide sequence ID" value="NZ_JBIBSM010000026.1"/>
</dbReference>
<name>A0ABW6YLT2_9ACTN</name>
<organism evidence="1 2">
    <name type="scientific">Streptomyces lateritius</name>
    <dbReference type="NCBI Taxonomy" id="67313"/>
    <lineage>
        <taxon>Bacteria</taxon>
        <taxon>Bacillati</taxon>
        <taxon>Actinomycetota</taxon>
        <taxon>Actinomycetes</taxon>
        <taxon>Kitasatosporales</taxon>
        <taxon>Streptomycetaceae</taxon>
        <taxon>Streptomyces</taxon>
    </lineage>
</organism>
<dbReference type="EMBL" id="JBIBSM010000026">
    <property type="protein sequence ID" value="MFF8280842.1"/>
    <property type="molecule type" value="Genomic_DNA"/>
</dbReference>
<reference evidence="1 2" key="1">
    <citation type="submission" date="2024-10" db="EMBL/GenBank/DDBJ databases">
        <title>The Natural Products Discovery Center: Release of the First 8490 Sequenced Strains for Exploring Actinobacteria Biosynthetic Diversity.</title>
        <authorList>
            <person name="Kalkreuter E."/>
            <person name="Kautsar S.A."/>
            <person name="Yang D."/>
            <person name="Bader C.D."/>
            <person name="Teijaro C.N."/>
            <person name="Fluegel L."/>
            <person name="Davis C.M."/>
            <person name="Simpson J.R."/>
            <person name="Lauterbach L."/>
            <person name="Steele A.D."/>
            <person name="Gui C."/>
            <person name="Meng S."/>
            <person name="Li G."/>
            <person name="Viehrig K."/>
            <person name="Ye F."/>
            <person name="Su P."/>
            <person name="Kiefer A.F."/>
            <person name="Nichols A."/>
            <person name="Cepeda A.J."/>
            <person name="Yan W."/>
            <person name="Fan B."/>
            <person name="Jiang Y."/>
            <person name="Adhikari A."/>
            <person name="Zheng C.-J."/>
            <person name="Schuster L."/>
            <person name="Cowan T.M."/>
            <person name="Smanski M.J."/>
            <person name="Chevrette M.G."/>
            <person name="De Carvalho L.P.S."/>
            <person name="Shen B."/>
        </authorList>
    </citation>
    <scope>NUCLEOTIDE SEQUENCE [LARGE SCALE GENOMIC DNA]</scope>
    <source>
        <strain evidence="1 2">NPDC015755</strain>
    </source>
</reference>
<proteinExistence type="predicted"/>
<sequence>MIRTGRARGALVGGEAKAMARADEALAALRVSGTVRPIAPFTADALDAWPITLPAAVRRVLLEAGGIVTVDPDRPEGDTDTYRFGPAAEYASRAFRDGYWGLGERGGDHLQVMVGVDGTDRPDWGPVLAASFGEDGDVWVLAPTFTDWLAGLVAPGSDAGSAPTRAGGTGASATASVSAVPSVAVAEGPDAELAALVGRGDQLTDVVDLAKLPGYPCRVIWEPYYSLEFATADTGGSEIEAAICGGGRLLTLHSVVSGDFLGRPVRRHTVPADAGARAVSELRDLAAEFPARVALTPGCTDGEMDRWPVRVPAGIREVLREIGAVRISGLPHLLLLPGASEHQVSPETHAMLGGDGTYWPLARIDYGPYTALAQIRLDPATGAWGCAVSVMSAPDTLREFPDLTLIAESLPDLLLTYARLAREAAAREGAGAGWRPEADWLFPNTGEAWPRPVPVEEWAGSADPLLAAAAELPAGTHGVDLRAVPVPADVSFHRAEDWPYRHPLKRLTFPGAGTLVLAELEEG</sequence>
<accession>A0ABW6YLT2</accession>
<protein>
    <recommendedName>
        <fullName evidence="3">SMI1/KNR4 family protein</fullName>
    </recommendedName>
</protein>
<gene>
    <name evidence="1" type="ORF">ACF05T_33075</name>
</gene>